<reference evidence="2" key="1">
    <citation type="journal article" date="2023" name="G3 (Bethesda)">
        <title>Genome assembly and association tests identify interacting loci associated with vigor, precocity, and sex in interspecific pistachio rootstocks.</title>
        <authorList>
            <person name="Palmer W."/>
            <person name="Jacygrad E."/>
            <person name="Sagayaradj S."/>
            <person name="Cavanaugh K."/>
            <person name="Han R."/>
            <person name="Bertier L."/>
            <person name="Beede B."/>
            <person name="Kafkas S."/>
            <person name="Golino D."/>
            <person name="Preece J."/>
            <person name="Michelmore R."/>
        </authorList>
    </citation>
    <scope>NUCLEOTIDE SEQUENCE [LARGE SCALE GENOMIC DNA]</scope>
</reference>
<sequence length="260" mass="28776">MEMAFISRAFILLFLYTFVCNLSCITPLFSSSTDEYSDVQCLKSVKDSLDDPFNHLTWTFEHLTAGSFCNFVGVECWHDQEFKILNLSLSNMALKGKFPQGLEHCKSLQFLDLSGNHLYGTIPLEISQNLPNLISLNLANNSFSGEIPSTLANCSYLNMLEIDHNQLTGQIPPQLGQLGRIRVFNVSNNMLSGPVPNFPVPEESYANNKGLCGEPLKPCKGKGGSFKFDFSFESGFVAGFVFSAVSFIISFVSCVCFGHI</sequence>
<evidence type="ECO:0000313" key="2">
    <source>
        <dbReference type="Proteomes" id="UP001164250"/>
    </source>
</evidence>
<gene>
    <name evidence="1" type="ORF">Patl1_26860</name>
</gene>
<keyword evidence="2" id="KW-1185">Reference proteome</keyword>
<protein>
    <submittedName>
        <fullName evidence="1">Uncharacterized protein</fullName>
    </submittedName>
</protein>
<organism evidence="1 2">
    <name type="scientific">Pistacia atlantica</name>
    <dbReference type="NCBI Taxonomy" id="434234"/>
    <lineage>
        <taxon>Eukaryota</taxon>
        <taxon>Viridiplantae</taxon>
        <taxon>Streptophyta</taxon>
        <taxon>Embryophyta</taxon>
        <taxon>Tracheophyta</taxon>
        <taxon>Spermatophyta</taxon>
        <taxon>Magnoliopsida</taxon>
        <taxon>eudicotyledons</taxon>
        <taxon>Gunneridae</taxon>
        <taxon>Pentapetalae</taxon>
        <taxon>rosids</taxon>
        <taxon>malvids</taxon>
        <taxon>Sapindales</taxon>
        <taxon>Anacardiaceae</taxon>
        <taxon>Pistacia</taxon>
    </lineage>
</organism>
<proteinExistence type="predicted"/>
<evidence type="ECO:0000313" key="1">
    <source>
        <dbReference type="EMBL" id="KAJ0093786.1"/>
    </source>
</evidence>
<name>A0ACC1B4D2_9ROSI</name>
<dbReference type="Proteomes" id="UP001164250">
    <property type="component" value="Chromosome 7"/>
</dbReference>
<comment type="caution">
    <text evidence="1">The sequence shown here is derived from an EMBL/GenBank/DDBJ whole genome shotgun (WGS) entry which is preliminary data.</text>
</comment>
<accession>A0ACC1B4D2</accession>
<dbReference type="EMBL" id="CM047903">
    <property type="protein sequence ID" value="KAJ0093786.1"/>
    <property type="molecule type" value="Genomic_DNA"/>
</dbReference>